<accession>A0A9P8Y720</accession>
<evidence type="ECO:0000256" key="1">
    <source>
        <dbReference type="ARBA" id="ARBA00022679"/>
    </source>
</evidence>
<dbReference type="GO" id="GO:0000287">
    <property type="term" value="F:magnesium ion binding"/>
    <property type="evidence" value="ECO:0007669"/>
    <property type="project" value="InterPro"/>
</dbReference>
<dbReference type="AlphaFoldDB" id="A0A9P8Y720"/>
<dbReference type="InterPro" id="IPR037143">
    <property type="entry name" value="4-PPantetheinyl_Trfase_dom_sf"/>
</dbReference>
<sequence length="175" mass="18984">MLPFAIGNDICHIPRIYKILSARHGSRFVHKILTQQETQQPRARSVLQCILAPNQDPIDPVTVGSVRNEKLRRAAEYMAGRFAAKEAAIKAHPQHSLTYHQIEIQRMKAHVMVASQAHKTTGSPSEHDPVSSGPPIAIIHPGDGQPSTSASVSISHDGDYATAVCLGFPTSSNNP</sequence>
<dbReference type="Proteomes" id="UP000756346">
    <property type="component" value="Unassembled WGS sequence"/>
</dbReference>
<protein>
    <recommendedName>
        <fullName evidence="2">4'-phosphopantetheinyl transferase domain-containing protein</fullName>
    </recommendedName>
</protein>
<organism evidence="3 4">
    <name type="scientific">Microdochium trichocladiopsis</name>
    <dbReference type="NCBI Taxonomy" id="1682393"/>
    <lineage>
        <taxon>Eukaryota</taxon>
        <taxon>Fungi</taxon>
        <taxon>Dikarya</taxon>
        <taxon>Ascomycota</taxon>
        <taxon>Pezizomycotina</taxon>
        <taxon>Sordariomycetes</taxon>
        <taxon>Xylariomycetidae</taxon>
        <taxon>Xylariales</taxon>
        <taxon>Microdochiaceae</taxon>
        <taxon>Microdochium</taxon>
    </lineage>
</organism>
<name>A0A9P8Y720_9PEZI</name>
<evidence type="ECO:0000313" key="3">
    <source>
        <dbReference type="EMBL" id="KAH7030908.1"/>
    </source>
</evidence>
<reference evidence="3" key="1">
    <citation type="journal article" date="2021" name="Nat. Commun.">
        <title>Genetic determinants of endophytism in the Arabidopsis root mycobiome.</title>
        <authorList>
            <person name="Mesny F."/>
            <person name="Miyauchi S."/>
            <person name="Thiergart T."/>
            <person name="Pickel B."/>
            <person name="Atanasova L."/>
            <person name="Karlsson M."/>
            <person name="Huettel B."/>
            <person name="Barry K.W."/>
            <person name="Haridas S."/>
            <person name="Chen C."/>
            <person name="Bauer D."/>
            <person name="Andreopoulos W."/>
            <person name="Pangilinan J."/>
            <person name="LaButti K."/>
            <person name="Riley R."/>
            <person name="Lipzen A."/>
            <person name="Clum A."/>
            <person name="Drula E."/>
            <person name="Henrissat B."/>
            <person name="Kohler A."/>
            <person name="Grigoriev I.V."/>
            <person name="Martin F.M."/>
            <person name="Hacquard S."/>
        </authorList>
    </citation>
    <scope>NUCLEOTIDE SEQUENCE</scope>
    <source>
        <strain evidence="3">MPI-CAGE-CH-0230</strain>
    </source>
</reference>
<dbReference type="Pfam" id="PF01648">
    <property type="entry name" value="ACPS"/>
    <property type="match status" value="1"/>
</dbReference>
<evidence type="ECO:0000313" key="4">
    <source>
        <dbReference type="Proteomes" id="UP000756346"/>
    </source>
</evidence>
<comment type="caution">
    <text evidence="3">The sequence shown here is derived from an EMBL/GenBank/DDBJ whole genome shotgun (WGS) entry which is preliminary data.</text>
</comment>
<dbReference type="SUPFAM" id="SSF56214">
    <property type="entry name" value="4'-phosphopantetheinyl transferase"/>
    <property type="match status" value="1"/>
</dbReference>
<dbReference type="EMBL" id="JAGTJQ010000005">
    <property type="protein sequence ID" value="KAH7030908.1"/>
    <property type="molecule type" value="Genomic_DNA"/>
</dbReference>
<dbReference type="Gene3D" id="3.90.470.20">
    <property type="entry name" value="4'-phosphopantetheinyl transferase domain"/>
    <property type="match status" value="1"/>
</dbReference>
<dbReference type="RefSeq" id="XP_046012588.1">
    <property type="nucleotide sequence ID" value="XM_046147962.1"/>
</dbReference>
<dbReference type="GO" id="GO:0008897">
    <property type="term" value="F:holo-[acyl-carrier-protein] synthase activity"/>
    <property type="evidence" value="ECO:0007669"/>
    <property type="project" value="InterPro"/>
</dbReference>
<feature type="domain" description="4'-phosphopantetheinyl transferase" evidence="2">
    <location>
        <begin position="5"/>
        <end position="124"/>
    </location>
</feature>
<keyword evidence="1" id="KW-0808">Transferase</keyword>
<evidence type="ECO:0000259" key="2">
    <source>
        <dbReference type="Pfam" id="PF01648"/>
    </source>
</evidence>
<gene>
    <name evidence="3" type="ORF">B0I36DRAFT_115814</name>
</gene>
<dbReference type="GeneID" id="70177508"/>
<proteinExistence type="predicted"/>
<dbReference type="InterPro" id="IPR008278">
    <property type="entry name" value="4-PPantetheinyl_Trfase_dom"/>
</dbReference>
<dbReference type="OrthoDB" id="15433at2759"/>
<keyword evidence="4" id="KW-1185">Reference proteome</keyword>